<feature type="region of interest" description="Disordered" evidence="1">
    <location>
        <begin position="43"/>
        <end position="68"/>
    </location>
</feature>
<dbReference type="AlphaFoldDB" id="A0A0V0RYY0"/>
<proteinExistence type="predicted"/>
<evidence type="ECO:0000313" key="3">
    <source>
        <dbReference type="Proteomes" id="UP000054630"/>
    </source>
</evidence>
<feature type="compositionally biased region" description="Basic and acidic residues" evidence="1">
    <location>
        <begin position="43"/>
        <end position="60"/>
    </location>
</feature>
<organism evidence="2 3">
    <name type="scientific">Trichinella nelsoni</name>
    <dbReference type="NCBI Taxonomy" id="6336"/>
    <lineage>
        <taxon>Eukaryota</taxon>
        <taxon>Metazoa</taxon>
        <taxon>Ecdysozoa</taxon>
        <taxon>Nematoda</taxon>
        <taxon>Enoplea</taxon>
        <taxon>Dorylaimia</taxon>
        <taxon>Trichinellida</taxon>
        <taxon>Trichinellidae</taxon>
        <taxon>Trichinella</taxon>
    </lineage>
</organism>
<evidence type="ECO:0000256" key="1">
    <source>
        <dbReference type="SAM" id="MobiDB-lite"/>
    </source>
</evidence>
<keyword evidence="3" id="KW-1185">Reference proteome</keyword>
<evidence type="ECO:0000313" key="2">
    <source>
        <dbReference type="EMBL" id="KRX19591.1"/>
    </source>
</evidence>
<sequence length="68" mass="8127">MSMQLFERFVYADILKSLYMKNDHMWGFQEQWKHCEPSWARTGTEEAQAHRSHKLQDVSTKHGGLIKF</sequence>
<comment type="caution">
    <text evidence="2">The sequence shown here is derived from an EMBL/GenBank/DDBJ whole genome shotgun (WGS) entry which is preliminary data.</text>
</comment>
<accession>A0A0V0RYY0</accession>
<name>A0A0V0RYY0_9BILA</name>
<protein>
    <submittedName>
        <fullName evidence="2">Uncharacterized protein</fullName>
    </submittedName>
</protein>
<gene>
    <name evidence="2" type="ORF">T07_3530</name>
</gene>
<reference evidence="2 3" key="1">
    <citation type="submission" date="2015-01" db="EMBL/GenBank/DDBJ databases">
        <title>Evolution of Trichinella species and genotypes.</title>
        <authorList>
            <person name="Korhonen P.K."/>
            <person name="Edoardo P."/>
            <person name="Giuseppe L.R."/>
            <person name="Gasser R.B."/>
        </authorList>
    </citation>
    <scope>NUCLEOTIDE SEQUENCE [LARGE SCALE GENOMIC DNA]</scope>
    <source>
        <strain evidence="2">ISS37</strain>
    </source>
</reference>
<dbReference type="Proteomes" id="UP000054630">
    <property type="component" value="Unassembled WGS sequence"/>
</dbReference>
<dbReference type="EMBL" id="JYDL01000057">
    <property type="protein sequence ID" value="KRX19591.1"/>
    <property type="molecule type" value="Genomic_DNA"/>
</dbReference>